<evidence type="ECO:0000256" key="6">
    <source>
        <dbReference type="ARBA" id="ARBA00022763"/>
    </source>
</evidence>
<dbReference type="SUPFAM" id="SSF46767">
    <property type="entry name" value="Methylated DNA-protein cysteine methyltransferase, C-terminal domain"/>
    <property type="match status" value="1"/>
</dbReference>
<dbReference type="CDD" id="cd06445">
    <property type="entry name" value="ATase"/>
    <property type="match status" value="1"/>
</dbReference>
<feature type="domain" description="Methylguanine DNA methyltransferase ribonuclease-like" evidence="11">
    <location>
        <begin position="6"/>
        <end position="66"/>
    </location>
</feature>
<dbReference type="NCBIfam" id="TIGR00589">
    <property type="entry name" value="ogt"/>
    <property type="match status" value="1"/>
</dbReference>
<evidence type="ECO:0000259" key="10">
    <source>
        <dbReference type="Pfam" id="PF01035"/>
    </source>
</evidence>
<evidence type="ECO:0000256" key="7">
    <source>
        <dbReference type="ARBA" id="ARBA00023204"/>
    </source>
</evidence>
<dbReference type="EC" id="2.1.1.63" evidence="9"/>
<proteinExistence type="inferred from homology"/>
<evidence type="ECO:0000256" key="3">
    <source>
        <dbReference type="ARBA" id="ARBA00022490"/>
    </source>
</evidence>
<dbReference type="GO" id="GO:0003908">
    <property type="term" value="F:methylated-DNA-[protein]-cysteine S-methyltransferase activity"/>
    <property type="evidence" value="ECO:0007669"/>
    <property type="project" value="UniProtKB-UniRule"/>
</dbReference>
<dbReference type="EMBL" id="CP012040">
    <property type="protein sequence ID" value="AKP49570.1"/>
    <property type="molecule type" value="Genomic_DNA"/>
</dbReference>
<dbReference type="RefSeq" id="WP_048640100.1">
    <property type="nucleotide sequence ID" value="NZ_CAXBGM010000003.1"/>
</dbReference>
<feature type="domain" description="Methylated-DNA-[protein]-cysteine S-methyltransferase DNA binding" evidence="10">
    <location>
        <begin position="71"/>
        <end position="149"/>
    </location>
</feature>
<comment type="catalytic activity">
    <reaction evidence="1 9">
        <text>a 4-O-methyl-thymidine in DNA + L-cysteinyl-[protein] = a thymidine in DNA + S-methyl-L-cysteinyl-[protein]</text>
        <dbReference type="Rhea" id="RHEA:53428"/>
        <dbReference type="Rhea" id="RHEA-COMP:10131"/>
        <dbReference type="Rhea" id="RHEA-COMP:10132"/>
        <dbReference type="Rhea" id="RHEA-COMP:13555"/>
        <dbReference type="Rhea" id="RHEA-COMP:13556"/>
        <dbReference type="ChEBI" id="CHEBI:29950"/>
        <dbReference type="ChEBI" id="CHEBI:82612"/>
        <dbReference type="ChEBI" id="CHEBI:137386"/>
        <dbReference type="ChEBI" id="CHEBI:137387"/>
        <dbReference type="EC" id="2.1.1.63"/>
    </reaction>
</comment>
<evidence type="ECO:0000256" key="5">
    <source>
        <dbReference type="ARBA" id="ARBA00022679"/>
    </source>
</evidence>
<dbReference type="PATRIC" id="fig|320787.5.peg.95"/>
<keyword evidence="7 9" id="KW-0234">DNA repair</keyword>
<dbReference type="KEGG" id="camu:CA2015_0086"/>
<dbReference type="Gene3D" id="3.30.160.70">
    <property type="entry name" value="Methylated DNA-protein cysteine methyltransferase domain"/>
    <property type="match status" value="1"/>
</dbReference>
<dbReference type="InterPro" id="IPR014048">
    <property type="entry name" value="MethylDNA_cys_MeTrfase_DNA-bd"/>
</dbReference>
<dbReference type="SUPFAM" id="SSF53155">
    <property type="entry name" value="Methylated DNA-protein cysteine methyltransferase domain"/>
    <property type="match status" value="1"/>
</dbReference>
<keyword evidence="3 9" id="KW-0963">Cytoplasm</keyword>
<dbReference type="Proteomes" id="UP000036520">
    <property type="component" value="Chromosome"/>
</dbReference>
<comment type="function">
    <text evidence="9">Involved in the cellular defense against the biological effects of O6-methylguanine (O6-MeG) and O4-methylthymine (O4-MeT) in DNA. Repairs the methylated nucleobase in DNA by stoichiometrically transferring the methyl group to a cysteine residue in the enzyme. This is a suicide reaction: the enzyme is irreversibly inactivated.</text>
</comment>
<dbReference type="InterPro" id="IPR036631">
    <property type="entry name" value="MGMT_N_sf"/>
</dbReference>
<reference evidence="12 13" key="1">
    <citation type="submission" date="2015-07" db="EMBL/GenBank/DDBJ databases">
        <authorList>
            <person name="Kim K.M."/>
        </authorList>
    </citation>
    <scope>NUCLEOTIDE SEQUENCE [LARGE SCALE GENOMIC DNA]</scope>
    <source>
        <strain evidence="12 13">KCTC 12363</strain>
    </source>
</reference>
<dbReference type="InterPro" id="IPR023546">
    <property type="entry name" value="MGMT"/>
</dbReference>
<dbReference type="Pfam" id="PF01035">
    <property type="entry name" value="DNA_binding_1"/>
    <property type="match status" value="1"/>
</dbReference>
<accession>A0A0H4P8W9</accession>
<dbReference type="OrthoDB" id="9802228at2"/>
<evidence type="ECO:0000256" key="9">
    <source>
        <dbReference type="HAMAP-Rule" id="MF_00772"/>
    </source>
</evidence>
<evidence type="ECO:0000313" key="12">
    <source>
        <dbReference type="EMBL" id="AKP49570.1"/>
    </source>
</evidence>
<dbReference type="GO" id="GO:0005737">
    <property type="term" value="C:cytoplasm"/>
    <property type="evidence" value="ECO:0007669"/>
    <property type="project" value="UniProtKB-SubCell"/>
</dbReference>
<dbReference type="PROSITE" id="PS00374">
    <property type="entry name" value="MGMT"/>
    <property type="match status" value="1"/>
</dbReference>
<dbReference type="STRING" id="320787.CA2015_0086"/>
<evidence type="ECO:0000313" key="13">
    <source>
        <dbReference type="Proteomes" id="UP000036520"/>
    </source>
</evidence>
<dbReference type="FunFam" id="1.10.10.10:FF:000214">
    <property type="entry name" value="Methylated-DNA--protein-cysteine methyltransferase"/>
    <property type="match status" value="1"/>
</dbReference>
<organism evidence="12 13">
    <name type="scientific">Cyclobacterium amurskyense</name>
    <dbReference type="NCBI Taxonomy" id="320787"/>
    <lineage>
        <taxon>Bacteria</taxon>
        <taxon>Pseudomonadati</taxon>
        <taxon>Bacteroidota</taxon>
        <taxon>Cytophagia</taxon>
        <taxon>Cytophagales</taxon>
        <taxon>Cyclobacteriaceae</taxon>
        <taxon>Cyclobacterium</taxon>
    </lineage>
</organism>
<comment type="similarity">
    <text evidence="2 9">Belongs to the MGMT family.</text>
</comment>
<keyword evidence="4 9" id="KW-0489">Methyltransferase</keyword>
<comment type="miscellaneous">
    <text evidence="9">This enzyme catalyzes only one turnover and therefore is not strictly catalytic. According to one definition, an enzyme is a biocatalyst that acts repeatedly and over many reaction cycles.</text>
</comment>
<feature type="active site" description="Nucleophile; methyl group acceptor" evidence="9">
    <location>
        <position position="121"/>
    </location>
</feature>
<evidence type="ECO:0000256" key="8">
    <source>
        <dbReference type="ARBA" id="ARBA00049348"/>
    </source>
</evidence>
<dbReference type="HAMAP" id="MF_00772">
    <property type="entry name" value="OGT"/>
    <property type="match status" value="1"/>
</dbReference>
<dbReference type="InterPro" id="IPR001497">
    <property type="entry name" value="MethylDNA_cys_MeTrfase_AS"/>
</dbReference>
<gene>
    <name evidence="12" type="ORF">CA2015_0086</name>
</gene>
<dbReference type="PANTHER" id="PTHR10815:SF13">
    <property type="entry name" value="METHYLATED-DNA--PROTEIN-CYSTEINE METHYLTRANSFERASE"/>
    <property type="match status" value="1"/>
</dbReference>
<dbReference type="InterPro" id="IPR008332">
    <property type="entry name" value="MethylG_MeTrfase_N"/>
</dbReference>
<evidence type="ECO:0000259" key="11">
    <source>
        <dbReference type="Pfam" id="PF02870"/>
    </source>
</evidence>
<dbReference type="GO" id="GO:0032259">
    <property type="term" value="P:methylation"/>
    <property type="evidence" value="ECO:0007669"/>
    <property type="project" value="UniProtKB-KW"/>
</dbReference>
<comment type="catalytic activity">
    <reaction evidence="8 9">
        <text>a 6-O-methyl-2'-deoxyguanosine in DNA + L-cysteinyl-[protein] = S-methyl-L-cysteinyl-[protein] + a 2'-deoxyguanosine in DNA</text>
        <dbReference type="Rhea" id="RHEA:24000"/>
        <dbReference type="Rhea" id="RHEA-COMP:10131"/>
        <dbReference type="Rhea" id="RHEA-COMP:10132"/>
        <dbReference type="Rhea" id="RHEA-COMP:11367"/>
        <dbReference type="Rhea" id="RHEA-COMP:11368"/>
        <dbReference type="ChEBI" id="CHEBI:29950"/>
        <dbReference type="ChEBI" id="CHEBI:82612"/>
        <dbReference type="ChEBI" id="CHEBI:85445"/>
        <dbReference type="ChEBI" id="CHEBI:85448"/>
        <dbReference type="EC" id="2.1.1.63"/>
    </reaction>
</comment>
<protein>
    <recommendedName>
        <fullName evidence="9">Methylated-DNA--protein-cysteine methyltransferase</fullName>
        <ecNumber evidence="9">2.1.1.63</ecNumber>
    </recommendedName>
    <alternativeName>
        <fullName evidence="9">6-O-methylguanine-DNA methyltransferase</fullName>
        <shortName evidence="9">MGMT</shortName>
    </alternativeName>
    <alternativeName>
        <fullName evidence="9">O-6-methylguanine-DNA-alkyltransferase</fullName>
    </alternativeName>
</protein>
<keyword evidence="6 9" id="KW-0227">DNA damage</keyword>
<comment type="subcellular location">
    <subcellularLocation>
        <location evidence="9">Cytoplasm</location>
    </subcellularLocation>
</comment>
<dbReference type="Pfam" id="PF02870">
    <property type="entry name" value="Methyltransf_1N"/>
    <property type="match status" value="1"/>
</dbReference>
<keyword evidence="13" id="KW-1185">Reference proteome</keyword>
<evidence type="ECO:0000256" key="2">
    <source>
        <dbReference type="ARBA" id="ARBA00008711"/>
    </source>
</evidence>
<sequence>MKETVVITSPLGNIRLVAEDGFLLSCSFTEEPVTEKINNLFFLDIISQLNRYFDGDLKVFDIPVAIGGSTFQKKVWMEVNKIPFGQTASYQEIANALSKPTASRAVGAANGANPLLIVIPCHRIIASTGELTGYAGGLWRKLKLLQMEAMDQPGQQYNLGF</sequence>
<evidence type="ECO:0000256" key="4">
    <source>
        <dbReference type="ARBA" id="ARBA00022603"/>
    </source>
</evidence>
<dbReference type="Gene3D" id="1.10.10.10">
    <property type="entry name" value="Winged helix-like DNA-binding domain superfamily/Winged helix DNA-binding domain"/>
    <property type="match status" value="1"/>
</dbReference>
<dbReference type="GO" id="GO:0006307">
    <property type="term" value="P:DNA alkylation repair"/>
    <property type="evidence" value="ECO:0007669"/>
    <property type="project" value="UniProtKB-UniRule"/>
</dbReference>
<dbReference type="PANTHER" id="PTHR10815">
    <property type="entry name" value="METHYLATED-DNA--PROTEIN-CYSTEINE METHYLTRANSFERASE"/>
    <property type="match status" value="1"/>
</dbReference>
<evidence type="ECO:0000256" key="1">
    <source>
        <dbReference type="ARBA" id="ARBA00001286"/>
    </source>
</evidence>
<name>A0A0H4P8W9_9BACT</name>
<dbReference type="InterPro" id="IPR036388">
    <property type="entry name" value="WH-like_DNA-bd_sf"/>
</dbReference>
<dbReference type="AlphaFoldDB" id="A0A0H4P8W9"/>
<keyword evidence="5 9" id="KW-0808">Transferase</keyword>
<dbReference type="InterPro" id="IPR036217">
    <property type="entry name" value="MethylDNA_cys_MeTrfase_DNAb"/>
</dbReference>